<dbReference type="EMBL" id="GL988045">
    <property type="protein sequence ID" value="EGS18720.1"/>
    <property type="molecule type" value="Genomic_DNA"/>
</dbReference>
<evidence type="ECO:0000256" key="1">
    <source>
        <dbReference type="SAM" id="MobiDB-lite"/>
    </source>
</evidence>
<dbReference type="KEGG" id="cthr:CTHT_0053280"/>
<gene>
    <name evidence="2" type="ORF">CTHT_0053280</name>
</gene>
<feature type="compositionally biased region" description="Low complexity" evidence="1">
    <location>
        <begin position="423"/>
        <end position="469"/>
    </location>
</feature>
<dbReference type="eggNOG" id="ENOG502T6EB">
    <property type="taxonomic scope" value="Eukaryota"/>
</dbReference>
<dbReference type="PANTHER" id="PTHR36847">
    <property type="entry name" value="AMIDOLIGASE ENZYME"/>
    <property type="match status" value="1"/>
</dbReference>
<dbReference type="OrthoDB" id="4590229at2759"/>
<sequence>MFCSHYNAQGYPITCPCRRRVEALPDIDIHPKCRNKVFQHSFGIELEFLWWVRIARVADPEEHKKRHGIDPTKICIQSLEIGPTSFDSERKWAEQQIADAILKVRGAQVRIGGEFGAELRKHQPQQLLHPGYLYADDAWTIKMDPSVDEVANLAKHLPEPPEDGSWTNWELITFELASPALWDRPQSWRHVYEVVRNLQQKLSPGLRVNPTCGFHVHVGAGVNYDDDYAEWLCTEGYRNDDPNNNAKSRPQARKHTLSTLKRAAALFWAADGFLASIHVPERFLSPYARSIRIDSALAQDRLPRATGCSLRPSDSDYPILPILDDNAPDHDTSQSLLPLNRLASRSFPRIQPSQRLSITRPLEGQRLNTLCRHAKLMLGPAPPPIEPSKIINKTALSGLQKIMQLRTRRDLEVAFSVAWAANSAPSTSSSSSPGSGSGSGSSDPFDSNSSPSSTRTANTTNTTTATTTTIDNNEDWTASLISRRLNYAIRWTPSERQTVEFREAGGTMSPLWACIWASICVGMFRFAKNADDARYWRIMERVVQAEKGEKKGKDRSGEEYDVVAMLMDMGMFAEALWVEKMVKTNPGSLWYPCLQLKSRASWGEEDDSGEERERL</sequence>
<feature type="region of interest" description="Disordered" evidence="1">
    <location>
        <begin position="423"/>
        <end position="470"/>
    </location>
</feature>
<evidence type="ECO:0000313" key="3">
    <source>
        <dbReference type="Proteomes" id="UP000008066"/>
    </source>
</evidence>
<dbReference type="GeneID" id="18259366"/>
<protein>
    <submittedName>
        <fullName evidence="2">Uncharacterized protein</fullName>
    </submittedName>
</protein>
<dbReference type="InterPro" id="IPR022025">
    <property type="entry name" value="Amidoligase_2"/>
</dbReference>
<dbReference type="Proteomes" id="UP000008066">
    <property type="component" value="Unassembled WGS sequence"/>
</dbReference>
<dbReference type="AlphaFoldDB" id="G0SDW9"/>
<dbReference type="RefSeq" id="XP_006695665.1">
    <property type="nucleotide sequence ID" value="XM_006695602.1"/>
</dbReference>
<proteinExistence type="predicted"/>
<dbReference type="Pfam" id="PF12224">
    <property type="entry name" value="Amidoligase_2"/>
    <property type="match status" value="1"/>
</dbReference>
<name>G0SDW9_CHATD</name>
<dbReference type="PANTHER" id="PTHR36847:SF1">
    <property type="entry name" value="AMIDOLIGASE ENZYME"/>
    <property type="match status" value="1"/>
</dbReference>
<accession>G0SDW9</accession>
<keyword evidence="3" id="KW-1185">Reference proteome</keyword>
<organism evidence="3">
    <name type="scientific">Chaetomium thermophilum (strain DSM 1495 / CBS 144.50 / IMI 039719)</name>
    <name type="common">Thermochaetoides thermophila</name>
    <dbReference type="NCBI Taxonomy" id="759272"/>
    <lineage>
        <taxon>Eukaryota</taxon>
        <taxon>Fungi</taxon>
        <taxon>Dikarya</taxon>
        <taxon>Ascomycota</taxon>
        <taxon>Pezizomycotina</taxon>
        <taxon>Sordariomycetes</taxon>
        <taxon>Sordariomycetidae</taxon>
        <taxon>Sordariales</taxon>
        <taxon>Chaetomiaceae</taxon>
        <taxon>Thermochaetoides</taxon>
    </lineage>
</organism>
<reference evidence="2 3" key="1">
    <citation type="journal article" date="2011" name="Cell">
        <title>Insight into structure and assembly of the nuclear pore complex by utilizing the genome of a eukaryotic thermophile.</title>
        <authorList>
            <person name="Amlacher S."/>
            <person name="Sarges P."/>
            <person name="Flemming D."/>
            <person name="van Noort V."/>
            <person name="Kunze R."/>
            <person name="Devos D.P."/>
            <person name="Arumugam M."/>
            <person name="Bork P."/>
            <person name="Hurt E."/>
        </authorList>
    </citation>
    <scope>NUCLEOTIDE SEQUENCE [LARGE SCALE GENOMIC DNA]</scope>
    <source>
        <strain evidence="3">DSM 1495 / CBS 144.50 / IMI 039719</strain>
    </source>
</reference>
<dbReference type="HOGENOM" id="CLU_027810_1_0_1"/>
<evidence type="ECO:0000313" key="2">
    <source>
        <dbReference type="EMBL" id="EGS18720.1"/>
    </source>
</evidence>